<dbReference type="AlphaFoldDB" id="A0A937UNP4"/>
<dbReference type="PANTHER" id="PTHR42736">
    <property type="entry name" value="PROTEIN-GLUTAMINE GAMMA-GLUTAMYLTRANSFERASE"/>
    <property type="match status" value="1"/>
</dbReference>
<feature type="compositionally biased region" description="Low complexity" evidence="1">
    <location>
        <begin position="866"/>
        <end position="881"/>
    </location>
</feature>
<feature type="transmembrane region" description="Helical" evidence="2">
    <location>
        <begin position="86"/>
        <end position="108"/>
    </location>
</feature>
<feature type="region of interest" description="Disordered" evidence="1">
    <location>
        <begin position="1"/>
        <end position="81"/>
    </location>
</feature>
<feature type="transmembrane region" description="Helical" evidence="2">
    <location>
        <begin position="217"/>
        <end position="235"/>
    </location>
</feature>
<sequence length="905" mass="92354">MTDLINNGAASSPAPAGSAAPAAAWPPAATPAPALSPGTMTLPTVYQLPQPAKPAPGSREPAPAADSRPAGGRPARPAGASGPAATLAQVTLLVLAHLPAVYVIGALFDGPLALVPLAGAVVTAALLGWLAARRLAHLEVVALVGVAGGLAYGTTLALGRVGDLLGASRHGWAELLGAAIPAQPTTGLLTPPGAVLWVTAFVAVVLALRARGALTPMAPPLLAFVVMLVLVGGAGDLGARARVLATGALAVTLLAAAALRAALPAGGRPGPATRRGRRVEPTAVQAVAVVAAGGPAGPAGPADGPRAQARRRVGALAVGLPIVAVIAALGTATGAVIPFAGDDRFDPRDHWHPPVDGVELLNPLVRVRSQLETEPVQNLLTIRMTSDTGTVPDRIRIAALGEFDGASWRDDGRFLRIDRTLPAADPPPGTSTVEQALVRAEVTVGDLTGVLLPSVGQPTFLDYDLAPAPAGGRDRPEGIGFQPASGALAILSNVQKGDHYRFEATFPAPTEDELGEAGPATGPAAAPYLGLPPGLPPALLEIAGKVTGDARTPYDKLVALETFLRDDTQFPYDLSAAPGHSYGVLSRMLTGAEPADHRSYAEQRAAAFAVLARAEGFATRISVGYLLFESSRAGADTFTITTRQAHAWPEVLLDGIGWVAFEPTDVTQLTRTLPPPAGPLTPTGGAEQGKLAEPERVQPIIVPRLDDSPDTARDGGSGGNAALRWPFVVLYVVLAVLIGLPALVVLEKRRRRGRRHRGGPVAQVDGAWREARDRLAEHGVSRSKALTQREIVTIVAGAGPLSAAAGPLAELAAMTDHAMYAPAASNGLDPARAWLLVDQVRAGLRAAEGFGGRARARLDPRPLLPAPRLTPGAAPAAGVSPSAMRATAQAVSAARASAAPRAPAA</sequence>
<evidence type="ECO:0000313" key="4">
    <source>
        <dbReference type="EMBL" id="MBL7626460.1"/>
    </source>
</evidence>
<name>A0A937UNP4_9ACTN</name>
<evidence type="ECO:0000256" key="1">
    <source>
        <dbReference type="SAM" id="MobiDB-lite"/>
    </source>
</evidence>
<accession>A0A937UNP4</accession>
<comment type="caution">
    <text evidence="4">The sequence shown here is derived from an EMBL/GenBank/DDBJ whole genome shotgun (WGS) entry which is preliminary data.</text>
</comment>
<keyword evidence="2" id="KW-0812">Transmembrane</keyword>
<dbReference type="PANTHER" id="PTHR42736:SF1">
    <property type="entry name" value="PROTEIN-GLUTAMINE GAMMA-GLUTAMYLTRANSFERASE"/>
    <property type="match status" value="1"/>
</dbReference>
<dbReference type="RefSeq" id="WP_203031673.1">
    <property type="nucleotide sequence ID" value="NZ_JAEACQ010000135.1"/>
</dbReference>
<dbReference type="SMART" id="SM00460">
    <property type="entry name" value="TGc"/>
    <property type="match status" value="1"/>
</dbReference>
<feature type="transmembrane region" description="Helical" evidence="2">
    <location>
        <begin position="194"/>
        <end position="210"/>
    </location>
</feature>
<gene>
    <name evidence="4" type="ORF">I7412_04585</name>
</gene>
<keyword evidence="2" id="KW-1133">Transmembrane helix</keyword>
<feature type="region of interest" description="Disordered" evidence="1">
    <location>
        <begin position="857"/>
        <end position="881"/>
    </location>
</feature>
<feature type="transmembrane region" description="Helical" evidence="2">
    <location>
        <begin position="725"/>
        <end position="746"/>
    </location>
</feature>
<dbReference type="EMBL" id="JAEACQ010000135">
    <property type="protein sequence ID" value="MBL7626460.1"/>
    <property type="molecule type" value="Genomic_DNA"/>
</dbReference>
<dbReference type="InterPro" id="IPR038765">
    <property type="entry name" value="Papain-like_cys_pep_sf"/>
</dbReference>
<dbReference type="Gene3D" id="3.10.620.30">
    <property type="match status" value="1"/>
</dbReference>
<dbReference type="InterPro" id="IPR002931">
    <property type="entry name" value="Transglutaminase-like"/>
</dbReference>
<keyword evidence="2" id="KW-0472">Membrane</keyword>
<protein>
    <submittedName>
        <fullName evidence="4">Transglutaminase domain-containing protein</fullName>
    </submittedName>
</protein>
<feature type="transmembrane region" description="Helical" evidence="2">
    <location>
        <begin position="241"/>
        <end position="259"/>
    </location>
</feature>
<feature type="transmembrane region" description="Helical" evidence="2">
    <location>
        <begin position="315"/>
        <end position="340"/>
    </location>
</feature>
<feature type="compositionally biased region" description="Low complexity" evidence="1">
    <location>
        <begin position="61"/>
        <end position="81"/>
    </location>
</feature>
<dbReference type="Pfam" id="PF01841">
    <property type="entry name" value="Transglut_core"/>
    <property type="match status" value="1"/>
</dbReference>
<evidence type="ECO:0000259" key="3">
    <source>
        <dbReference type="SMART" id="SM00460"/>
    </source>
</evidence>
<organism evidence="4 5">
    <name type="scientific">Frankia nepalensis</name>
    <dbReference type="NCBI Taxonomy" id="1836974"/>
    <lineage>
        <taxon>Bacteria</taxon>
        <taxon>Bacillati</taxon>
        <taxon>Actinomycetota</taxon>
        <taxon>Actinomycetes</taxon>
        <taxon>Frankiales</taxon>
        <taxon>Frankiaceae</taxon>
        <taxon>Frankia</taxon>
    </lineage>
</organism>
<evidence type="ECO:0000256" key="2">
    <source>
        <dbReference type="SAM" id="Phobius"/>
    </source>
</evidence>
<dbReference type="SUPFAM" id="SSF54001">
    <property type="entry name" value="Cysteine proteinases"/>
    <property type="match status" value="1"/>
</dbReference>
<reference evidence="4" key="1">
    <citation type="submission" date="2020-12" db="EMBL/GenBank/DDBJ databases">
        <title>Genomic characterization of non-nitrogen-fixing Frankia strains.</title>
        <authorList>
            <person name="Carlos-Shanley C."/>
            <person name="Guerra T."/>
            <person name="Hahn D."/>
        </authorList>
    </citation>
    <scope>NUCLEOTIDE SEQUENCE</scope>
    <source>
        <strain evidence="4">CN6</strain>
    </source>
</reference>
<feature type="domain" description="Transglutaminase-like" evidence="3">
    <location>
        <begin position="595"/>
        <end position="665"/>
    </location>
</feature>
<dbReference type="InterPro" id="IPR052901">
    <property type="entry name" value="Bact_TGase-like"/>
</dbReference>
<keyword evidence="5" id="KW-1185">Reference proteome</keyword>
<dbReference type="Proteomes" id="UP000604475">
    <property type="component" value="Unassembled WGS sequence"/>
</dbReference>
<evidence type="ECO:0000313" key="5">
    <source>
        <dbReference type="Proteomes" id="UP000604475"/>
    </source>
</evidence>
<feature type="transmembrane region" description="Helical" evidence="2">
    <location>
        <begin position="138"/>
        <end position="159"/>
    </location>
</feature>
<feature type="compositionally biased region" description="Low complexity" evidence="1">
    <location>
        <begin position="9"/>
        <end position="37"/>
    </location>
</feature>
<feature type="transmembrane region" description="Helical" evidence="2">
    <location>
        <begin position="114"/>
        <end position="131"/>
    </location>
</feature>
<proteinExistence type="predicted"/>